<feature type="domain" description="HTH lysR-type" evidence="6">
    <location>
        <begin position="1"/>
        <end position="57"/>
    </location>
</feature>
<dbReference type="InterPro" id="IPR036388">
    <property type="entry name" value="WH-like_DNA-bd_sf"/>
</dbReference>
<dbReference type="AlphaFoldDB" id="A0AAF1BRB7"/>
<evidence type="ECO:0000256" key="3">
    <source>
        <dbReference type="ARBA" id="ARBA00023125"/>
    </source>
</evidence>
<keyword evidence="2" id="KW-0805">Transcription regulation</keyword>
<dbReference type="Pfam" id="PF03466">
    <property type="entry name" value="LysR_substrate"/>
    <property type="match status" value="1"/>
</dbReference>
<accession>A0AAF1BRB7</accession>
<proteinExistence type="inferred from homology"/>
<dbReference type="Gene3D" id="3.40.190.290">
    <property type="match status" value="1"/>
</dbReference>
<dbReference type="PANTHER" id="PTHR30579">
    <property type="entry name" value="TRANSCRIPTIONAL REGULATOR"/>
    <property type="match status" value="1"/>
</dbReference>
<dbReference type="GO" id="GO:0003677">
    <property type="term" value="F:DNA binding"/>
    <property type="evidence" value="ECO:0007669"/>
    <property type="project" value="UniProtKB-KW"/>
</dbReference>
<evidence type="ECO:0000256" key="5">
    <source>
        <dbReference type="ARBA" id="ARBA00023163"/>
    </source>
</evidence>
<reference evidence="7" key="2">
    <citation type="submission" date="2023-10" db="EMBL/GenBank/DDBJ databases">
        <authorList>
            <person name="Choi B."/>
        </authorList>
    </citation>
    <scope>NUCLEOTIDE SEQUENCE</scope>
    <source>
        <strain evidence="7">UMB0763</strain>
    </source>
</reference>
<reference evidence="7" key="1">
    <citation type="submission" date="2017-12" db="EMBL/GenBank/DDBJ databases">
        <authorList>
            <person name="Thomas-White K."/>
            <person name="Wolfe A.J."/>
        </authorList>
    </citation>
    <scope>NUCLEOTIDE SEQUENCE</scope>
    <source>
        <strain evidence="7">UMB0763</strain>
    </source>
</reference>
<gene>
    <name evidence="7" type="ORF">CYJ47_07295</name>
</gene>
<organism evidence="7 8">
    <name type="scientific">Corynebacterium pyruviciproducens</name>
    <dbReference type="NCBI Taxonomy" id="598660"/>
    <lineage>
        <taxon>Bacteria</taxon>
        <taxon>Bacillati</taxon>
        <taxon>Actinomycetota</taxon>
        <taxon>Actinomycetes</taxon>
        <taxon>Mycobacteriales</taxon>
        <taxon>Corynebacteriaceae</taxon>
        <taxon>Corynebacterium</taxon>
    </lineage>
</organism>
<dbReference type="PANTHER" id="PTHR30579:SF2">
    <property type="entry name" value="HTH-TYPE TRANSCRIPTIONAL REGULATOR ARGP"/>
    <property type="match status" value="1"/>
</dbReference>
<keyword evidence="5" id="KW-0804">Transcription</keyword>
<sequence>MKLEQMETLLAIIDEGSFERAAAALGISAPAVSQRIKALEHSTGRVLVRRESPVTATEAGEVIAQAARRVALLQAETEAALDRRLASVPLNVAINADSLATWFPPVLREVATWDSASILMRIEDESHSLELLRSGDCLGAVTRESKPVSGCDSVLLGTLHYVAVAAPWLVEKYTLNKQIDWARMPALRFGPRDYLQDRDLVGRLDNPPKHRRVSIVPSMGAFLQSIEAGLGWAIVVDTQAKELIRRGVAVQLDEKIVSTDLYWQHWRLESPLLELLTSAVTRAARKNIPAHCAFSQPRR</sequence>
<comment type="similarity">
    <text evidence="1">Belongs to the LysR transcriptional regulatory family.</text>
</comment>
<dbReference type="NCBIfam" id="NF002964">
    <property type="entry name" value="PRK03635.1"/>
    <property type="match status" value="1"/>
</dbReference>
<dbReference type="PROSITE" id="PS50931">
    <property type="entry name" value="HTH_LYSR"/>
    <property type="match status" value="1"/>
</dbReference>
<evidence type="ECO:0000313" key="7">
    <source>
        <dbReference type="EMBL" id="WOT01099.1"/>
    </source>
</evidence>
<dbReference type="NCBIfam" id="TIGR03298">
    <property type="entry name" value="argP"/>
    <property type="match status" value="1"/>
</dbReference>
<dbReference type="SUPFAM" id="SSF46785">
    <property type="entry name" value="Winged helix' DNA-binding domain"/>
    <property type="match status" value="1"/>
</dbReference>
<dbReference type="InterPro" id="IPR000847">
    <property type="entry name" value="LysR_HTH_N"/>
</dbReference>
<evidence type="ECO:0000313" key="8">
    <source>
        <dbReference type="Proteomes" id="UP000234560"/>
    </source>
</evidence>
<dbReference type="InterPro" id="IPR036390">
    <property type="entry name" value="WH_DNA-bd_sf"/>
</dbReference>
<name>A0AAF1BRB7_9CORY</name>
<dbReference type="InterPro" id="IPR050176">
    <property type="entry name" value="LTTR"/>
</dbReference>
<dbReference type="KEGG" id="cpyr:CYJ47_07295"/>
<dbReference type="RefSeq" id="WP_101678197.1">
    <property type="nucleotide sequence ID" value="NZ_CAMYCO010000028.1"/>
</dbReference>
<protein>
    <submittedName>
        <fullName evidence="7">LysR family transcriptional regulator ArgP</fullName>
    </submittedName>
</protein>
<keyword evidence="4" id="KW-0010">Activator</keyword>
<dbReference type="InterPro" id="IPR005119">
    <property type="entry name" value="LysR_subst-bd"/>
</dbReference>
<keyword evidence="3" id="KW-0238">DNA-binding</keyword>
<evidence type="ECO:0000256" key="4">
    <source>
        <dbReference type="ARBA" id="ARBA00023159"/>
    </source>
</evidence>
<evidence type="ECO:0000256" key="1">
    <source>
        <dbReference type="ARBA" id="ARBA00009437"/>
    </source>
</evidence>
<dbReference type="InterPro" id="IPR017685">
    <property type="entry name" value="ArgP"/>
</dbReference>
<dbReference type="Pfam" id="PF00126">
    <property type="entry name" value="HTH_1"/>
    <property type="match status" value="1"/>
</dbReference>
<dbReference type="Gene3D" id="1.10.10.10">
    <property type="entry name" value="Winged helix-like DNA-binding domain superfamily/Winged helix DNA-binding domain"/>
    <property type="match status" value="1"/>
</dbReference>
<dbReference type="SUPFAM" id="SSF53850">
    <property type="entry name" value="Periplasmic binding protein-like II"/>
    <property type="match status" value="1"/>
</dbReference>
<dbReference type="GO" id="GO:0003700">
    <property type="term" value="F:DNA-binding transcription factor activity"/>
    <property type="evidence" value="ECO:0007669"/>
    <property type="project" value="InterPro"/>
</dbReference>
<evidence type="ECO:0000256" key="2">
    <source>
        <dbReference type="ARBA" id="ARBA00023015"/>
    </source>
</evidence>
<dbReference type="EMBL" id="CP136958">
    <property type="protein sequence ID" value="WOT01099.1"/>
    <property type="molecule type" value="Genomic_DNA"/>
</dbReference>
<dbReference type="Proteomes" id="UP000234560">
    <property type="component" value="Chromosome"/>
</dbReference>
<evidence type="ECO:0000259" key="6">
    <source>
        <dbReference type="PROSITE" id="PS50931"/>
    </source>
</evidence>